<dbReference type="GO" id="GO:0016042">
    <property type="term" value="P:lipid catabolic process"/>
    <property type="evidence" value="ECO:0007669"/>
    <property type="project" value="TreeGrafter"/>
</dbReference>
<evidence type="ECO:0000256" key="1">
    <source>
        <dbReference type="ARBA" id="ARBA00004613"/>
    </source>
</evidence>
<evidence type="ECO:0000256" key="4">
    <source>
        <dbReference type="RuleBase" id="RU004262"/>
    </source>
</evidence>
<proteinExistence type="inferred from homology"/>
<dbReference type="Pfam" id="PF00151">
    <property type="entry name" value="Lipase"/>
    <property type="match status" value="1"/>
</dbReference>
<sequence>MALLSSSSTDDETMEEDKMKKNLLSIRKFLKKHKRIIVISLSLLLFIGVFLAVFFISFLNYHCLNLEAHDENVIASLKFYDPRNQTLLDFPDEFNDSFNCSIGTVIGIHGYGDSYDTDWLAFSSTLLFNATENEGWCLFSMDWDDIAKYSYISSAKEVRSLGYWLSKTIEENPKVFDSSSLQIVGHSLGAHIAGFAGKEYFSATGTKLSKITGVDPAGPLFQTCGDKHRLSVSDADHVLTVITNSGYLFKNGMVPLATTWKHEFDSKRRC</sequence>
<organism evidence="7">
    <name type="scientific">Oikopleura dioica</name>
    <name type="common">Tunicate</name>
    <dbReference type="NCBI Taxonomy" id="34765"/>
    <lineage>
        <taxon>Eukaryota</taxon>
        <taxon>Metazoa</taxon>
        <taxon>Chordata</taxon>
        <taxon>Tunicata</taxon>
        <taxon>Appendicularia</taxon>
        <taxon>Copelata</taxon>
        <taxon>Oikopleuridae</taxon>
        <taxon>Oikopleura</taxon>
    </lineage>
</organism>
<dbReference type="OrthoDB" id="199913at2759"/>
<dbReference type="InterPro" id="IPR029058">
    <property type="entry name" value="AB_hydrolase_fold"/>
</dbReference>
<dbReference type="InterPro" id="IPR000734">
    <property type="entry name" value="TAG_lipase"/>
</dbReference>
<keyword evidence="8" id="KW-1185">Reference proteome</keyword>
<evidence type="ECO:0000259" key="6">
    <source>
        <dbReference type="Pfam" id="PF00151"/>
    </source>
</evidence>
<evidence type="ECO:0000256" key="3">
    <source>
        <dbReference type="ARBA" id="ARBA00022525"/>
    </source>
</evidence>
<dbReference type="PRINTS" id="PR00821">
    <property type="entry name" value="TAGLIPASE"/>
</dbReference>
<feature type="domain" description="Lipase" evidence="6">
    <location>
        <begin position="97"/>
        <end position="245"/>
    </location>
</feature>
<feature type="transmembrane region" description="Helical" evidence="5">
    <location>
        <begin position="36"/>
        <end position="59"/>
    </location>
</feature>
<dbReference type="GO" id="GO:0005615">
    <property type="term" value="C:extracellular space"/>
    <property type="evidence" value="ECO:0007669"/>
    <property type="project" value="TreeGrafter"/>
</dbReference>
<dbReference type="GO" id="GO:0016298">
    <property type="term" value="F:lipase activity"/>
    <property type="evidence" value="ECO:0007669"/>
    <property type="project" value="InterPro"/>
</dbReference>
<evidence type="ECO:0000313" key="8">
    <source>
        <dbReference type="Proteomes" id="UP000001307"/>
    </source>
</evidence>
<evidence type="ECO:0000256" key="5">
    <source>
        <dbReference type="SAM" id="Phobius"/>
    </source>
</evidence>
<keyword evidence="3" id="KW-0964">Secreted</keyword>
<gene>
    <name evidence="7" type="ORF">GSOID_T00007146001</name>
</gene>
<dbReference type="PANTHER" id="PTHR11610">
    <property type="entry name" value="LIPASE"/>
    <property type="match status" value="1"/>
</dbReference>
<dbReference type="EMBL" id="FN653259">
    <property type="protein sequence ID" value="CBY14163.1"/>
    <property type="molecule type" value="Genomic_DNA"/>
</dbReference>
<dbReference type="InParanoid" id="E4XWW9"/>
<keyword evidence="5" id="KW-0472">Membrane</keyword>
<dbReference type="InterPro" id="IPR013818">
    <property type="entry name" value="Lipase"/>
</dbReference>
<dbReference type="SUPFAM" id="SSF53474">
    <property type="entry name" value="alpha/beta-Hydrolases"/>
    <property type="match status" value="1"/>
</dbReference>
<keyword evidence="5" id="KW-0812">Transmembrane</keyword>
<keyword evidence="5" id="KW-1133">Transmembrane helix</keyword>
<dbReference type="AlphaFoldDB" id="E4XWW9"/>
<comment type="similarity">
    <text evidence="2 4">Belongs to the AB hydrolase superfamily. Lipase family.</text>
</comment>
<comment type="subcellular location">
    <subcellularLocation>
        <location evidence="1">Secreted</location>
    </subcellularLocation>
</comment>
<dbReference type="Proteomes" id="UP000001307">
    <property type="component" value="Unassembled WGS sequence"/>
</dbReference>
<reference evidence="7" key="1">
    <citation type="journal article" date="2010" name="Science">
        <title>Plasticity of animal genome architecture unmasked by rapid evolution of a pelagic tunicate.</title>
        <authorList>
            <person name="Denoeud F."/>
            <person name="Henriet S."/>
            <person name="Mungpakdee S."/>
            <person name="Aury J.M."/>
            <person name="Da Silva C."/>
            <person name="Brinkmann H."/>
            <person name="Mikhaleva J."/>
            <person name="Olsen L.C."/>
            <person name="Jubin C."/>
            <person name="Canestro C."/>
            <person name="Bouquet J.M."/>
            <person name="Danks G."/>
            <person name="Poulain J."/>
            <person name="Campsteijn C."/>
            <person name="Adamski M."/>
            <person name="Cross I."/>
            <person name="Yadetie F."/>
            <person name="Muffato M."/>
            <person name="Louis A."/>
            <person name="Butcher S."/>
            <person name="Tsagkogeorga G."/>
            <person name="Konrad A."/>
            <person name="Singh S."/>
            <person name="Jensen M.F."/>
            <person name="Cong E.H."/>
            <person name="Eikeseth-Otteraa H."/>
            <person name="Noel B."/>
            <person name="Anthouard V."/>
            <person name="Porcel B.M."/>
            <person name="Kachouri-Lafond R."/>
            <person name="Nishino A."/>
            <person name="Ugolini M."/>
            <person name="Chourrout P."/>
            <person name="Nishida H."/>
            <person name="Aasland R."/>
            <person name="Huzurbazar S."/>
            <person name="Westhof E."/>
            <person name="Delsuc F."/>
            <person name="Lehrach H."/>
            <person name="Reinhardt R."/>
            <person name="Weissenbach J."/>
            <person name="Roy S.W."/>
            <person name="Artiguenave F."/>
            <person name="Postlethwait J.H."/>
            <person name="Manak J.R."/>
            <person name="Thompson E.M."/>
            <person name="Jaillon O."/>
            <person name="Du Pasquier L."/>
            <person name="Boudinot P."/>
            <person name="Liberles D.A."/>
            <person name="Volff J.N."/>
            <person name="Philippe H."/>
            <person name="Lenhard B."/>
            <person name="Roest Crollius H."/>
            <person name="Wincker P."/>
            <person name="Chourrout D."/>
        </authorList>
    </citation>
    <scope>NUCLEOTIDE SEQUENCE [LARGE SCALE GENOMIC DNA]</scope>
</reference>
<evidence type="ECO:0000313" key="7">
    <source>
        <dbReference type="EMBL" id="CBY14163.1"/>
    </source>
</evidence>
<accession>E4XWW9</accession>
<name>E4XWW9_OIKDI</name>
<protein>
    <recommendedName>
        <fullName evidence="6">Lipase domain-containing protein</fullName>
    </recommendedName>
</protein>
<dbReference type="Gene3D" id="3.40.50.1820">
    <property type="entry name" value="alpha/beta hydrolase"/>
    <property type="match status" value="1"/>
</dbReference>
<evidence type="ECO:0000256" key="2">
    <source>
        <dbReference type="ARBA" id="ARBA00010701"/>
    </source>
</evidence>